<dbReference type="KEGG" id="mpl:Mpal_0595"/>
<dbReference type="AlphaFoldDB" id="B8GFB8"/>
<dbReference type="Pfam" id="PF08939">
    <property type="entry name" value="Bles03"/>
    <property type="match status" value="1"/>
</dbReference>
<sequence length="216" mass="24585">MVDVEPEALADVAYGIFEIVLNRDLRAAGRPLFKLVEEQVDFADDFSRIFTEFSDEYPLLAEALLERSLTPGAIYAMLCAGEGVVPTRTTQMYWIVLDAPQGRPEAVDDEQAGKWLIFLEKDRVDEAWKCVRDMTAEGILGISAKVSTAKPNPDARDDRFVIYVYTPDWQNEGDVMRVREELRSAGFVDRLGYKRNLETFRGEYSKKGKKVTYYSS</sequence>
<reference evidence="2 3" key="1">
    <citation type="journal article" date="2015" name="Genome Announc.">
        <title>Complete Genome Sequence of Methanosphaerula palustris E1-9CT, a Hydrogenotrophic Methanogen Isolated from a Minerotrophic Fen Peatland.</title>
        <authorList>
            <person name="Cadillo-Quiroz H."/>
            <person name="Browne P."/>
            <person name="Kyrpides N."/>
            <person name="Woyke T."/>
            <person name="Goodwin L."/>
            <person name="Detter C."/>
            <person name="Yavitt J.B."/>
            <person name="Zinder S.H."/>
        </authorList>
    </citation>
    <scope>NUCLEOTIDE SEQUENCE [LARGE SCALE GENOMIC DNA]</scope>
    <source>
        <strain evidence="3">ATCC BAA-1556 / DSM 19958 / E1-9c</strain>
    </source>
</reference>
<dbReference type="PANTHER" id="PTHR31977:SF1">
    <property type="entry name" value="UPF0696 PROTEIN C11ORF68"/>
    <property type="match status" value="1"/>
</dbReference>
<dbReference type="EMBL" id="CP001338">
    <property type="protein sequence ID" value="ACL15966.1"/>
    <property type="molecule type" value="Genomic_DNA"/>
</dbReference>
<evidence type="ECO:0000313" key="2">
    <source>
        <dbReference type="EMBL" id="ACL15966.1"/>
    </source>
</evidence>
<dbReference type="HOGENOM" id="CLU_1275306_0_0_2"/>
<dbReference type="OrthoDB" id="109391at2157"/>
<dbReference type="PANTHER" id="PTHR31977">
    <property type="entry name" value="UPF0696 PROTEIN C11ORF68"/>
    <property type="match status" value="1"/>
</dbReference>
<evidence type="ECO:0000256" key="1">
    <source>
        <dbReference type="ARBA" id="ARBA00010568"/>
    </source>
</evidence>
<dbReference type="SUPFAM" id="SSF55418">
    <property type="entry name" value="eIF4e-like"/>
    <property type="match status" value="1"/>
</dbReference>
<dbReference type="InterPro" id="IPR015034">
    <property type="entry name" value="Bles03"/>
</dbReference>
<dbReference type="Gene3D" id="3.30.760.10">
    <property type="entry name" value="RNA Cap, Translation Initiation Factor Eif4e"/>
    <property type="match status" value="1"/>
</dbReference>
<dbReference type="Proteomes" id="UP000002457">
    <property type="component" value="Chromosome"/>
</dbReference>
<dbReference type="STRING" id="521011.Mpal_0595"/>
<name>B8GFB8_METPE</name>
<keyword evidence="3" id="KW-1185">Reference proteome</keyword>
<gene>
    <name evidence="2" type="ordered locus">Mpal_0595</name>
</gene>
<dbReference type="InterPro" id="IPR023398">
    <property type="entry name" value="TIF_eIF4e-like"/>
</dbReference>
<evidence type="ECO:0008006" key="4">
    <source>
        <dbReference type="Google" id="ProtNLM"/>
    </source>
</evidence>
<dbReference type="GeneID" id="7270182"/>
<dbReference type="eggNOG" id="arCOG05313">
    <property type="taxonomic scope" value="Archaea"/>
</dbReference>
<proteinExistence type="inferred from homology"/>
<accession>B8GFB8</accession>
<comment type="similarity">
    <text evidence="1">Belongs to the UPF0696 family.</text>
</comment>
<protein>
    <recommendedName>
        <fullName evidence="4">DUF1917 domain-containing protein</fullName>
    </recommendedName>
</protein>
<evidence type="ECO:0000313" key="3">
    <source>
        <dbReference type="Proteomes" id="UP000002457"/>
    </source>
</evidence>
<dbReference type="RefSeq" id="WP_012617285.1">
    <property type="nucleotide sequence ID" value="NC_011832.1"/>
</dbReference>
<organism evidence="2 3">
    <name type="scientific">Methanosphaerula palustris (strain ATCC BAA-1556 / DSM 19958 / E1-9c)</name>
    <dbReference type="NCBI Taxonomy" id="521011"/>
    <lineage>
        <taxon>Archaea</taxon>
        <taxon>Methanobacteriati</taxon>
        <taxon>Methanobacteriota</taxon>
        <taxon>Stenosarchaea group</taxon>
        <taxon>Methanomicrobia</taxon>
        <taxon>Methanomicrobiales</taxon>
        <taxon>Methanoregulaceae</taxon>
        <taxon>Methanosphaerula</taxon>
    </lineage>
</organism>